<proteinExistence type="predicted"/>
<accession>A0A6A5T1F8</accession>
<dbReference type="AlphaFoldDB" id="A0A6A5T1F8"/>
<dbReference type="EMBL" id="ML976009">
    <property type="protein sequence ID" value="KAF1945499.1"/>
    <property type="molecule type" value="Genomic_DNA"/>
</dbReference>
<dbReference type="Proteomes" id="UP000800038">
    <property type="component" value="Unassembled WGS sequence"/>
</dbReference>
<reference evidence="2" key="1">
    <citation type="journal article" date="2020" name="Stud. Mycol.">
        <title>101 Dothideomycetes genomes: a test case for predicting lifestyles and emergence of pathogens.</title>
        <authorList>
            <person name="Haridas S."/>
            <person name="Albert R."/>
            <person name="Binder M."/>
            <person name="Bloem J."/>
            <person name="Labutti K."/>
            <person name="Salamov A."/>
            <person name="Andreopoulos B."/>
            <person name="Baker S."/>
            <person name="Barry K."/>
            <person name="Bills G."/>
            <person name="Bluhm B."/>
            <person name="Cannon C."/>
            <person name="Castanera R."/>
            <person name="Culley D."/>
            <person name="Daum C."/>
            <person name="Ezra D."/>
            <person name="Gonzalez J."/>
            <person name="Henrissat B."/>
            <person name="Kuo A."/>
            <person name="Liang C."/>
            <person name="Lipzen A."/>
            <person name="Lutzoni F."/>
            <person name="Magnuson J."/>
            <person name="Mondo S."/>
            <person name="Nolan M."/>
            <person name="Ohm R."/>
            <person name="Pangilinan J."/>
            <person name="Park H.-J."/>
            <person name="Ramirez L."/>
            <person name="Alfaro M."/>
            <person name="Sun H."/>
            <person name="Tritt A."/>
            <person name="Yoshinaga Y."/>
            <person name="Zwiers L.-H."/>
            <person name="Turgeon B."/>
            <person name="Goodwin S."/>
            <person name="Spatafora J."/>
            <person name="Crous P."/>
            <person name="Grigoriev I."/>
        </authorList>
    </citation>
    <scope>NUCLEOTIDE SEQUENCE</scope>
    <source>
        <strain evidence="2">CBS 161.51</strain>
    </source>
</reference>
<protein>
    <submittedName>
        <fullName evidence="2">Uncharacterized protein</fullName>
    </submittedName>
</protein>
<name>A0A6A5T1F8_9PLEO</name>
<feature type="compositionally biased region" description="Polar residues" evidence="1">
    <location>
        <begin position="62"/>
        <end position="84"/>
    </location>
</feature>
<feature type="region of interest" description="Disordered" evidence="1">
    <location>
        <begin position="30"/>
        <end position="84"/>
    </location>
</feature>
<sequence length="382" mass="38934">MLLILENVHCNNILSLALFASISTAASHQRQGASAKQQPNDGSCAQQPKPNAATPVALPTGENGTLSQGTVTKTGGAGSNSIDGSTGAKAVPDALVVQLTLSQHVFAVNAGSNILTMLSISHQDPTSLTPLGKPAAMPGEFPNTVSALAKNKLVCVDTTEALAGISCAPFSAQGLGQFDCLRAFDLKQTAPPVGPNNTVSQTLFCAQSNKSPSSLSAKETRSSPPEIAVLFGSFVMPNDPTSLFVTDASFGAAILSLDKSNAATVKQAQLLAGQEATCWAAISPLTYSAFVTNVAMNRVLKMSIDYASILGQLDLSANGNAGRIDLKAAGDFVYALSPGTGTGKAAVTLLDISEGKGTMKEVQHFGLGGVAGGNAQGMAVKL</sequence>
<gene>
    <name evidence="2" type="ORF">EJ02DRAFT_441875</name>
</gene>
<evidence type="ECO:0000256" key="1">
    <source>
        <dbReference type="SAM" id="MobiDB-lite"/>
    </source>
</evidence>
<keyword evidence="3" id="KW-1185">Reference proteome</keyword>
<evidence type="ECO:0000313" key="2">
    <source>
        <dbReference type="EMBL" id="KAF1945499.1"/>
    </source>
</evidence>
<organism evidence="2 3">
    <name type="scientific">Clathrospora elynae</name>
    <dbReference type="NCBI Taxonomy" id="706981"/>
    <lineage>
        <taxon>Eukaryota</taxon>
        <taxon>Fungi</taxon>
        <taxon>Dikarya</taxon>
        <taxon>Ascomycota</taxon>
        <taxon>Pezizomycotina</taxon>
        <taxon>Dothideomycetes</taxon>
        <taxon>Pleosporomycetidae</taxon>
        <taxon>Pleosporales</taxon>
        <taxon>Diademaceae</taxon>
        <taxon>Clathrospora</taxon>
    </lineage>
</organism>
<evidence type="ECO:0000313" key="3">
    <source>
        <dbReference type="Proteomes" id="UP000800038"/>
    </source>
</evidence>
<dbReference type="OrthoDB" id="10006285at2759"/>
<feature type="compositionally biased region" description="Polar residues" evidence="1">
    <location>
        <begin position="30"/>
        <end position="49"/>
    </location>
</feature>